<dbReference type="PANTHER" id="PTHR15462:SF8">
    <property type="entry name" value="SERINE PROTEASE"/>
    <property type="match status" value="1"/>
</dbReference>
<dbReference type="PANTHER" id="PTHR15462">
    <property type="entry name" value="SERINE PROTEASE"/>
    <property type="match status" value="1"/>
</dbReference>
<dbReference type="SUPFAM" id="SSF50494">
    <property type="entry name" value="Trypsin-like serine proteases"/>
    <property type="match status" value="1"/>
</dbReference>
<protein>
    <recommendedName>
        <fullName evidence="5">Serine protease</fullName>
    </recommendedName>
</protein>
<accession>A0A8S1IRN5</accession>
<evidence type="ECO:0000313" key="3">
    <source>
        <dbReference type="EMBL" id="CAD7697473.1"/>
    </source>
</evidence>
<dbReference type="Gene3D" id="2.40.10.10">
    <property type="entry name" value="Trypsin-like serine proteases"/>
    <property type="match status" value="2"/>
</dbReference>
<evidence type="ECO:0000256" key="1">
    <source>
        <dbReference type="ARBA" id="ARBA00022729"/>
    </source>
</evidence>
<evidence type="ECO:0000256" key="2">
    <source>
        <dbReference type="SAM" id="SignalP"/>
    </source>
</evidence>
<comment type="caution">
    <text evidence="3">The sequence shown here is derived from an EMBL/GenBank/DDBJ whole genome shotgun (WGS) entry which is preliminary data.</text>
</comment>
<dbReference type="OrthoDB" id="543966at2759"/>
<evidence type="ECO:0000313" key="4">
    <source>
        <dbReference type="Proteomes" id="UP000708148"/>
    </source>
</evidence>
<name>A0A8S1IRN5_9CHLO</name>
<dbReference type="InterPro" id="IPR043504">
    <property type="entry name" value="Peptidase_S1_PA_chymotrypsin"/>
</dbReference>
<sequence>MSPRRTGLLCLLCLLGITAPRCDADLGGAIGKCKARMRARGYECFEEGHVGIDWSPLEDGPIAAEDADGKDREMNQAARGLWAANGLGEPNEADAMTVLADGTVCVRRGGAGLNDSDGAIPRPAPAGGRRLAGHLRHERGTMADSMPEPGIMRERGVGAGGNGRGVLQLGGGRSFGVEPGLPDTSGGRVRVPIDRSTEEPLSSVGQLGVGCSATLVGPCHYLTAGHCVWNDARFQRRAGNDFNPGRNGGELAQPLGRWQALQVYPAMRFTLFGNSRNDAALVQVEGTPGLELGYMNFSAEGLPSNVLLNIAGYPGDKPIGEMWFDSCDASFPDSEQSEFEEFEGLVGHDCETAPGNSGSGMWTYSPEDGSRVIAAIHTARFVGFNFNFFIEAVDEPKGVHLAGDLLRELQSVMDDMECVPS</sequence>
<dbReference type="InterPro" id="IPR009003">
    <property type="entry name" value="Peptidase_S1_PA"/>
</dbReference>
<keyword evidence="4" id="KW-1185">Reference proteome</keyword>
<dbReference type="InterPro" id="IPR050966">
    <property type="entry name" value="Glutamyl_endopeptidase"/>
</dbReference>
<dbReference type="EMBL" id="CAJHUC010000663">
    <property type="protein sequence ID" value="CAD7697473.1"/>
    <property type="molecule type" value="Genomic_DNA"/>
</dbReference>
<evidence type="ECO:0008006" key="5">
    <source>
        <dbReference type="Google" id="ProtNLM"/>
    </source>
</evidence>
<reference evidence="3" key="1">
    <citation type="submission" date="2020-12" db="EMBL/GenBank/DDBJ databases">
        <authorList>
            <person name="Iha C."/>
        </authorList>
    </citation>
    <scope>NUCLEOTIDE SEQUENCE</scope>
</reference>
<gene>
    <name evidence="3" type="ORF">OSTQU699_LOCUS2834</name>
</gene>
<organism evidence="3 4">
    <name type="scientific">Ostreobium quekettii</name>
    <dbReference type="NCBI Taxonomy" id="121088"/>
    <lineage>
        <taxon>Eukaryota</taxon>
        <taxon>Viridiplantae</taxon>
        <taxon>Chlorophyta</taxon>
        <taxon>core chlorophytes</taxon>
        <taxon>Ulvophyceae</taxon>
        <taxon>TCBD clade</taxon>
        <taxon>Bryopsidales</taxon>
        <taxon>Ostreobineae</taxon>
        <taxon>Ostreobiaceae</taxon>
        <taxon>Ostreobium</taxon>
    </lineage>
</organism>
<proteinExistence type="predicted"/>
<dbReference type="Proteomes" id="UP000708148">
    <property type="component" value="Unassembled WGS sequence"/>
</dbReference>
<feature type="chain" id="PRO_5035778284" description="Serine protease" evidence="2">
    <location>
        <begin position="25"/>
        <end position="421"/>
    </location>
</feature>
<feature type="signal peptide" evidence="2">
    <location>
        <begin position="1"/>
        <end position="24"/>
    </location>
</feature>
<keyword evidence="1 2" id="KW-0732">Signal</keyword>
<dbReference type="AlphaFoldDB" id="A0A8S1IRN5"/>
<dbReference type="Pfam" id="PF13365">
    <property type="entry name" value="Trypsin_2"/>
    <property type="match status" value="1"/>
</dbReference>